<accession>A0A1T5CXL0</accession>
<dbReference type="InterPro" id="IPR039448">
    <property type="entry name" value="Beta_helix"/>
</dbReference>
<keyword evidence="12" id="KW-1185">Reference proteome</keyword>
<reference evidence="11 12" key="1">
    <citation type="submission" date="2017-02" db="EMBL/GenBank/DDBJ databases">
        <authorList>
            <person name="Peterson S.W."/>
        </authorList>
    </citation>
    <scope>NUCLEOTIDE SEQUENCE [LARGE SCALE GENOMIC DNA]</scope>
    <source>
        <strain evidence="11 12">DSM 24412</strain>
    </source>
</reference>
<evidence type="ECO:0000313" key="11">
    <source>
        <dbReference type="EMBL" id="SKB64093.1"/>
    </source>
</evidence>
<evidence type="ECO:0000256" key="7">
    <source>
        <dbReference type="ARBA" id="ARBA00023239"/>
    </source>
</evidence>
<evidence type="ECO:0000256" key="5">
    <source>
        <dbReference type="ARBA" id="ARBA00022729"/>
    </source>
</evidence>
<dbReference type="PANTHER" id="PTHR40088:SF1">
    <property type="entry name" value="PECTATE LYASE PEL9"/>
    <property type="match status" value="1"/>
</dbReference>
<proteinExistence type="inferred from homology"/>
<gene>
    <name evidence="11" type="ORF">SAMN03080601_00905</name>
</gene>
<evidence type="ECO:0000256" key="6">
    <source>
        <dbReference type="ARBA" id="ARBA00022837"/>
    </source>
</evidence>
<name>A0A1T5CXL0_9BACT</name>
<sequence length="600" mass="67595">MPGFIPLWMFLLMFVTLKSCTQPVEKDTEIVYGPIEKTYQLPDVSGTIYFVSPNGDAASVGSSADAPTTIEEVFTRVVSGDAIILRGGTYRTGDLLFNQGVTIQAYRDEKPVLNGTLVADSWTMVNDGLWVTDWEYLFPAGPEDWWNEERNIEQTPLHRFNNDAVFVDGDFLQSAGSTDEVDEGTYYVDYDENRIYIGTNPEGRLIEITAFRKAIHRVIYPVHGKTPDDRGPVIRGITFTQYPDTMVHIGGVGLAIDQHGRDVVGTKFENCTFSNNFRIAMFALSDSLVMRNCNVYNTNAEGVYVVASNDVLLERNIFENNNIEQWTGFYPSSVKIFNQSHRAVVRENLVRNHAHSNGVWWDVGNLDGFFINNHVENVAHSGFFHEISDRITVAGNVFVNCDQSIFVLNAANAKIYNNTMINSKVNIRRDSRGDQLGTFGWHVTLGPGVEERDRHIFVNNLMIMTEDNDSPMVMAGQPSHMCDRLTTPHFSIFNNNVFVRYYDVEGDKPALIDWSPYSNEECMRKFYTSAELNEFLPQFSSECIYIDNFEGDVFVDINDNSFKLSNDFVGLGNPTKTPEEVLTMMGVSADKEAFIGAVAP</sequence>
<feature type="domain" description="Right handed beta helix" evidence="10">
    <location>
        <begin position="263"/>
        <end position="419"/>
    </location>
</feature>
<evidence type="ECO:0000256" key="2">
    <source>
        <dbReference type="ARBA" id="ARBA00004613"/>
    </source>
</evidence>
<evidence type="ECO:0000256" key="3">
    <source>
        <dbReference type="ARBA" id="ARBA00022525"/>
    </source>
</evidence>
<evidence type="ECO:0000256" key="8">
    <source>
        <dbReference type="ARBA" id="ARBA00038263"/>
    </source>
</evidence>
<feature type="chain" id="PRO_5012662329" evidence="9">
    <location>
        <begin position="22"/>
        <end position="600"/>
    </location>
</feature>
<comment type="similarity">
    <text evidence="8">Belongs to the polysaccharide lyase 9 family.</text>
</comment>
<dbReference type="GO" id="GO:0005576">
    <property type="term" value="C:extracellular region"/>
    <property type="evidence" value="ECO:0007669"/>
    <property type="project" value="UniProtKB-SubCell"/>
</dbReference>
<dbReference type="Gene3D" id="2.160.20.10">
    <property type="entry name" value="Single-stranded right-handed beta-helix, Pectin lyase-like"/>
    <property type="match status" value="2"/>
</dbReference>
<organism evidence="11 12">
    <name type="scientific">Alkalitalea saponilacus</name>
    <dbReference type="NCBI Taxonomy" id="889453"/>
    <lineage>
        <taxon>Bacteria</taxon>
        <taxon>Pseudomonadati</taxon>
        <taxon>Bacteroidota</taxon>
        <taxon>Bacteroidia</taxon>
        <taxon>Marinilabiliales</taxon>
        <taxon>Marinilabiliaceae</taxon>
        <taxon>Alkalitalea</taxon>
    </lineage>
</organism>
<dbReference type="InterPro" id="IPR052052">
    <property type="entry name" value="Polysaccharide_Lyase_9"/>
</dbReference>
<evidence type="ECO:0000256" key="9">
    <source>
        <dbReference type="SAM" id="SignalP"/>
    </source>
</evidence>
<dbReference type="AlphaFoldDB" id="A0A1T5CXL0"/>
<keyword evidence="4" id="KW-0479">Metal-binding</keyword>
<keyword evidence="6" id="KW-0106">Calcium</keyword>
<evidence type="ECO:0000256" key="1">
    <source>
        <dbReference type="ARBA" id="ARBA00001913"/>
    </source>
</evidence>
<dbReference type="Proteomes" id="UP000191055">
    <property type="component" value="Unassembled WGS sequence"/>
</dbReference>
<dbReference type="PANTHER" id="PTHR40088">
    <property type="entry name" value="PECTATE LYASE (EUROFUNG)"/>
    <property type="match status" value="1"/>
</dbReference>
<keyword evidence="3" id="KW-0964">Secreted</keyword>
<dbReference type="STRING" id="889453.SAMN03080601_00905"/>
<dbReference type="Pfam" id="PF13229">
    <property type="entry name" value="Beta_helix"/>
    <property type="match status" value="1"/>
</dbReference>
<dbReference type="InterPro" id="IPR012334">
    <property type="entry name" value="Pectin_lyas_fold"/>
</dbReference>
<dbReference type="EMBL" id="FUYV01000004">
    <property type="protein sequence ID" value="SKB64093.1"/>
    <property type="molecule type" value="Genomic_DNA"/>
</dbReference>
<evidence type="ECO:0000256" key="4">
    <source>
        <dbReference type="ARBA" id="ARBA00022723"/>
    </source>
</evidence>
<keyword evidence="5 9" id="KW-0732">Signal</keyword>
<feature type="signal peptide" evidence="9">
    <location>
        <begin position="1"/>
        <end position="21"/>
    </location>
</feature>
<keyword evidence="7" id="KW-0456">Lyase</keyword>
<dbReference type="GO" id="GO:0046872">
    <property type="term" value="F:metal ion binding"/>
    <property type="evidence" value="ECO:0007669"/>
    <property type="project" value="UniProtKB-KW"/>
</dbReference>
<comment type="cofactor">
    <cofactor evidence="1">
        <name>Ca(2+)</name>
        <dbReference type="ChEBI" id="CHEBI:29108"/>
    </cofactor>
</comment>
<evidence type="ECO:0000259" key="10">
    <source>
        <dbReference type="Pfam" id="PF13229"/>
    </source>
</evidence>
<dbReference type="SMART" id="SM00710">
    <property type="entry name" value="PbH1"/>
    <property type="match status" value="6"/>
</dbReference>
<dbReference type="InterPro" id="IPR006626">
    <property type="entry name" value="PbH1"/>
</dbReference>
<evidence type="ECO:0000313" key="12">
    <source>
        <dbReference type="Proteomes" id="UP000191055"/>
    </source>
</evidence>
<comment type="subcellular location">
    <subcellularLocation>
        <location evidence="2">Secreted</location>
    </subcellularLocation>
</comment>
<protein>
    <submittedName>
        <fullName evidence="11">Parallel beta-helix repeat (Two copies)</fullName>
    </submittedName>
</protein>
<dbReference type="SUPFAM" id="SSF51126">
    <property type="entry name" value="Pectin lyase-like"/>
    <property type="match status" value="1"/>
</dbReference>
<dbReference type="GO" id="GO:0016837">
    <property type="term" value="F:carbon-oxygen lyase activity, acting on polysaccharides"/>
    <property type="evidence" value="ECO:0007669"/>
    <property type="project" value="TreeGrafter"/>
</dbReference>
<dbReference type="InterPro" id="IPR011050">
    <property type="entry name" value="Pectin_lyase_fold/virulence"/>
</dbReference>